<dbReference type="EMBL" id="CAEY01001888">
    <property type="status" value="NOT_ANNOTATED_CDS"/>
    <property type="molecule type" value="Genomic_DNA"/>
</dbReference>
<dbReference type="STRING" id="32264.T1K942"/>
<evidence type="ECO:0000313" key="3">
    <source>
        <dbReference type="EnsemblMetazoa" id="tetur07g03610.1"/>
    </source>
</evidence>
<dbReference type="Pfam" id="PF00125">
    <property type="entry name" value="Histone"/>
    <property type="match status" value="1"/>
</dbReference>
<dbReference type="eggNOG" id="KOG1745">
    <property type="taxonomic scope" value="Eukaryota"/>
</dbReference>
<dbReference type="EnsemblMetazoa" id="tetur07g03610.1">
    <property type="protein sequence ID" value="tetur07g03610.1"/>
    <property type="gene ID" value="tetur07g03610"/>
</dbReference>
<sequence length="159" mass="18091">MARTNQYISSQNKVQKARKSTGACGALTIKLAAKRGKTIGKGKKDMRDMIKFKPRRYHPGVVALREIRKLQKRTDLLIPRNPFLRLVKEIAMDYSLEQLRFQSAALSALQEAAEAFLVRLFEDTQLCAIHAKRVTIFPRDIVLALRIRGDLFLRPTAAN</sequence>
<evidence type="ECO:0000259" key="2">
    <source>
        <dbReference type="Pfam" id="PF00125"/>
    </source>
</evidence>
<dbReference type="KEGG" id="tut:107362140"/>
<feature type="domain" description="Core Histone H2A/H2B/H3" evidence="2">
    <location>
        <begin position="59"/>
        <end position="147"/>
    </location>
</feature>
<dbReference type="GO" id="GO:0030527">
    <property type="term" value="F:structural constituent of chromatin"/>
    <property type="evidence" value="ECO:0007669"/>
    <property type="project" value="InterPro"/>
</dbReference>
<reference evidence="4" key="1">
    <citation type="submission" date="2011-08" db="EMBL/GenBank/DDBJ databases">
        <authorList>
            <person name="Rombauts S."/>
        </authorList>
    </citation>
    <scope>NUCLEOTIDE SEQUENCE</scope>
    <source>
        <strain evidence="4">London</strain>
    </source>
</reference>
<dbReference type="SUPFAM" id="SSF47113">
    <property type="entry name" value="Histone-fold"/>
    <property type="match status" value="1"/>
</dbReference>
<proteinExistence type="inferred from homology"/>
<evidence type="ECO:0000256" key="1">
    <source>
        <dbReference type="ARBA" id="ARBA00010343"/>
    </source>
</evidence>
<dbReference type="Gene3D" id="1.10.20.10">
    <property type="entry name" value="Histone, subunit A"/>
    <property type="match status" value="1"/>
</dbReference>
<accession>T1K942</accession>
<dbReference type="Proteomes" id="UP000015104">
    <property type="component" value="Unassembled WGS sequence"/>
</dbReference>
<dbReference type="AlphaFoldDB" id="T1K942"/>
<dbReference type="PROSITE" id="PS00959">
    <property type="entry name" value="HISTONE_H3_2"/>
    <property type="match status" value="1"/>
</dbReference>
<dbReference type="OMA" id="MIKFKPR"/>
<dbReference type="PRINTS" id="PR00622">
    <property type="entry name" value="HISTONEH3"/>
</dbReference>
<comment type="similarity">
    <text evidence="1">Belongs to the histone H3 family.</text>
</comment>
<dbReference type="InterPro" id="IPR000164">
    <property type="entry name" value="Histone_H3/CENP-A"/>
</dbReference>
<reference evidence="3" key="2">
    <citation type="submission" date="2015-06" db="UniProtKB">
        <authorList>
            <consortium name="EnsemblMetazoa"/>
        </authorList>
    </citation>
    <scope>IDENTIFICATION</scope>
</reference>
<dbReference type="InterPro" id="IPR009072">
    <property type="entry name" value="Histone-fold"/>
</dbReference>
<dbReference type="GO" id="GO:0003677">
    <property type="term" value="F:DNA binding"/>
    <property type="evidence" value="ECO:0007669"/>
    <property type="project" value="InterPro"/>
</dbReference>
<dbReference type="SMART" id="SM00428">
    <property type="entry name" value="H3"/>
    <property type="match status" value="1"/>
</dbReference>
<gene>
    <name evidence="3" type="primary">107362140</name>
</gene>
<dbReference type="HOGENOM" id="CLU_078295_4_0_1"/>
<protein>
    <recommendedName>
        <fullName evidence="2">Core Histone H2A/H2B/H3 domain-containing protein</fullName>
    </recommendedName>
</protein>
<evidence type="ECO:0000313" key="4">
    <source>
        <dbReference type="Proteomes" id="UP000015104"/>
    </source>
</evidence>
<dbReference type="OrthoDB" id="4025405at2759"/>
<dbReference type="PANTHER" id="PTHR45810">
    <property type="entry name" value="HISTONE H3.2"/>
    <property type="match status" value="1"/>
</dbReference>
<organism evidence="3 4">
    <name type="scientific">Tetranychus urticae</name>
    <name type="common">Two-spotted spider mite</name>
    <dbReference type="NCBI Taxonomy" id="32264"/>
    <lineage>
        <taxon>Eukaryota</taxon>
        <taxon>Metazoa</taxon>
        <taxon>Ecdysozoa</taxon>
        <taxon>Arthropoda</taxon>
        <taxon>Chelicerata</taxon>
        <taxon>Arachnida</taxon>
        <taxon>Acari</taxon>
        <taxon>Acariformes</taxon>
        <taxon>Trombidiformes</taxon>
        <taxon>Prostigmata</taxon>
        <taxon>Eleutherengona</taxon>
        <taxon>Raphignathae</taxon>
        <taxon>Tetranychoidea</taxon>
        <taxon>Tetranychidae</taxon>
        <taxon>Tetranychus</taxon>
    </lineage>
</organism>
<dbReference type="CDD" id="cd22911">
    <property type="entry name" value="HFD_H3"/>
    <property type="match status" value="1"/>
</dbReference>
<dbReference type="FunFam" id="1.10.20.10:FF:000088">
    <property type="entry name" value="Histone H3-like centromeric protein CSE4"/>
    <property type="match status" value="1"/>
</dbReference>
<dbReference type="InterPro" id="IPR007125">
    <property type="entry name" value="H2A/H2B/H3"/>
</dbReference>
<keyword evidence="4" id="KW-1185">Reference proteome</keyword>
<dbReference type="GO" id="GO:0046982">
    <property type="term" value="F:protein heterodimerization activity"/>
    <property type="evidence" value="ECO:0007669"/>
    <property type="project" value="InterPro"/>
</dbReference>
<dbReference type="GO" id="GO:0000786">
    <property type="term" value="C:nucleosome"/>
    <property type="evidence" value="ECO:0007669"/>
    <property type="project" value="InterPro"/>
</dbReference>
<name>T1K942_TETUR</name>